<evidence type="ECO:0000256" key="3">
    <source>
        <dbReference type="ARBA" id="ARBA00022729"/>
    </source>
</evidence>
<protein>
    <submittedName>
        <fullName evidence="5">NitT/TauT family transport system substrate-binding protein</fullName>
    </submittedName>
</protein>
<evidence type="ECO:0000256" key="1">
    <source>
        <dbReference type="ARBA" id="ARBA00004418"/>
    </source>
</evidence>
<dbReference type="PANTHER" id="PTHR30024">
    <property type="entry name" value="ALIPHATIC SULFONATES-BINDING PROTEIN-RELATED"/>
    <property type="match status" value="1"/>
</dbReference>
<sequence>MSVPHISRRRLGTLSALSMAGWVGARAVASPSPFTAGAGPLRVAVGGSGLLYHLPLTIAQELGFFRAEGLDVMVQDYPGGALALQALQAGEADVCSGAYDHALRQQLLGRSYSSIVLQGRAPQLALAASARAWPVKSVNRFKGLRVGVSAIGSSTHVVAQLMLSRDGAPMDEVSFVDVGSGMGAVTALRQGRVHALCHADPIVGALEQRSEVRVLYDTRSLKASQELFGGTMPAASLYAPQSFVQKQPARAQALANAMVHALKWLQTASPADLVRVVPPGYLLGDRGAYLAAFHKVRDTFSPDGLMPDDGPATAARAVARLRPEMAPLKIDLGRTFTNEFARRAKHKFNA</sequence>
<gene>
    <name evidence="5" type="ORF">SAMN05192589_101239</name>
</gene>
<dbReference type="PANTHER" id="PTHR30024:SF47">
    <property type="entry name" value="TAURINE-BINDING PERIPLASMIC PROTEIN"/>
    <property type="match status" value="1"/>
</dbReference>
<evidence type="ECO:0000259" key="4">
    <source>
        <dbReference type="Pfam" id="PF09084"/>
    </source>
</evidence>
<evidence type="ECO:0000313" key="5">
    <source>
        <dbReference type="EMBL" id="SDC09516.1"/>
    </source>
</evidence>
<comment type="similarity">
    <text evidence="2">Belongs to the bacterial solute-binding protein SsuA/TauA family.</text>
</comment>
<dbReference type="AlphaFoldDB" id="A0A1G6IUR9"/>
<dbReference type="OrthoDB" id="9806288at2"/>
<organism evidence="5 6">
    <name type="scientific">Paracidovorax valerianellae</name>
    <dbReference type="NCBI Taxonomy" id="187868"/>
    <lineage>
        <taxon>Bacteria</taxon>
        <taxon>Pseudomonadati</taxon>
        <taxon>Pseudomonadota</taxon>
        <taxon>Betaproteobacteria</taxon>
        <taxon>Burkholderiales</taxon>
        <taxon>Comamonadaceae</taxon>
        <taxon>Paracidovorax</taxon>
    </lineage>
</organism>
<dbReference type="Pfam" id="PF09084">
    <property type="entry name" value="NMT1"/>
    <property type="match status" value="1"/>
</dbReference>
<dbReference type="PROSITE" id="PS51318">
    <property type="entry name" value="TAT"/>
    <property type="match status" value="1"/>
</dbReference>
<dbReference type="GO" id="GO:0042918">
    <property type="term" value="P:alkanesulfonate transmembrane transport"/>
    <property type="evidence" value="ECO:0007669"/>
    <property type="project" value="TreeGrafter"/>
</dbReference>
<dbReference type="Gene3D" id="3.40.190.10">
    <property type="entry name" value="Periplasmic binding protein-like II"/>
    <property type="match status" value="2"/>
</dbReference>
<dbReference type="InterPro" id="IPR006311">
    <property type="entry name" value="TAT_signal"/>
</dbReference>
<keyword evidence="3" id="KW-0732">Signal</keyword>
<dbReference type="RefSeq" id="WP_092739488.1">
    <property type="nucleotide sequence ID" value="NZ_FMZC01000001.1"/>
</dbReference>
<dbReference type="Proteomes" id="UP000198781">
    <property type="component" value="Unassembled WGS sequence"/>
</dbReference>
<reference evidence="5 6" key="1">
    <citation type="submission" date="2016-10" db="EMBL/GenBank/DDBJ databases">
        <authorList>
            <person name="de Groot N.N."/>
        </authorList>
    </citation>
    <scope>NUCLEOTIDE SEQUENCE [LARGE SCALE GENOMIC DNA]</scope>
    <source>
        <strain evidence="5 6">DSM 16619</strain>
    </source>
</reference>
<dbReference type="InterPro" id="IPR015168">
    <property type="entry name" value="SsuA/THI5"/>
</dbReference>
<evidence type="ECO:0000256" key="2">
    <source>
        <dbReference type="ARBA" id="ARBA00010742"/>
    </source>
</evidence>
<accession>A0A1G6IUR9</accession>
<feature type="domain" description="SsuA/THI5-like" evidence="4">
    <location>
        <begin position="52"/>
        <end position="265"/>
    </location>
</feature>
<dbReference type="STRING" id="187868.SAMN05192589_101239"/>
<name>A0A1G6IUR9_9BURK</name>
<proteinExistence type="inferred from homology"/>
<dbReference type="GO" id="GO:0042597">
    <property type="term" value="C:periplasmic space"/>
    <property type="evidence" value="ECO:0007669"/>
    <property type="project" value="UniProtKB-SubCell"/>
</dbReference>
<evidence type="ECO:0000313" key="6">
    <source>
        <dbReference type="Proteomes" id="UP000198781"/>
    </source>
</evidence>
<comment type="subcellular location">
    <subcellularLocation>
        <location evidence="1">Periplasm</location>
    </subcellularLocation>
</comment>
<dbReference type="EMBL" id="FMZC01000001">
    <property type="protein sequence ID" value="SDC09516.1"/>
    <property type="molecule type" value="Genomic_DNA"/>
</dbReference>
<keyword evidence="6" id="KW-1185">Reference proteome</keyword>
<dbReference type="SUPFAM" id="SSF53850">
    <property type="entry name" value="Periplasmic binding protein-like II"/>
    <property type="match status" value="1"/>
</dbReference>